<gene>
    <name evidence="1" type="ORF">FHK82_07525</name>
</gene>
<proteinExistence type="predicted"/>
<comment type="caution">
    <text evidence="1">The sequence shown here is derived from an EMBL/GenBank/DDBJ whole genome shotgun (WGS) entry which is preliminary data.</text>
</comment>
<dbReference type="AlphaFoldDB" id="A0A558D513"/>
<evidence type="ECO:0000313" key="1">
    <source>
        <dbReference type="EMBL" id="TVT56114.1"/>
    </source>
</evidence>
<dbReference type="Proteomes" id="UP000317355">
    <property type="component" value="Unassembled WGS sequence"/>
</dbReference>
<organism evidence="1 2">
    <name type="scientific">Sedimenticola thiotaurini</name>
    <dbReference type="NCBI Taxonomy" id="1543721"/>
    <lineage>
        <taxon>Bacteria</taxon>
        <taxon>Pseudomonadati</taxon>
        <taxon>Pseudomonadota</taxon>
        <taxon>Gammaproteobacteria</taxon>
        <taxon>Chromatiales</taxon>
        <taxon>Sedimenticolaceae</taxon>
        <taxon>Sedimenticola</taxon>
    </lineage>
</organism>
<sequence length="145" mass="16075">MRAALFFVAFGFLFAFVIPQMVSTFFIAEDPIAWQLMQGADPTTLLEKTASGIPSATLGCEKDGYQFYTTQDGIHFLRHADSPYIAALIEKRPTLFRIRDGEQEADSVQDVPLGVTDIAQQEAILLECQKNSVSPILSSLVIHHK</sequence>
<protein>
    <submittedName>
        <fullName evidence="1">Uncharacterized protein</fullName>
    </submittedName>
</protein>
<reference evidence="1 2" key="1">
    <citation type="submission" date="2019-07" db="EMBL/GenBank/DDBJ databases">
        <title>The pathways for chlorine oxyanion respiration interact through the shared metabolite chlorate.</title>
        <authorList>
            <person name="Barnum T.P."/>
            <person name="Cheng Y."/>
            <person name="Hill K.A."/>
            <person name="Lucas L.N."/>
            <person name="Carlson H.K."/>
            <person name="Coates J.D."/>
        </authorList>
    </citation>
    <scope>NUCLEOTIDE SEQUENCE [LARGE SCALE GENOMIC DNA]</scope>
    <source>
        <strain evidence="1">BK-3</strain>
    </source>
</reference>
<accession>A0A558D513</accession>
<evidence type="ECO:0000313" key="2">
    <source>
        <dbReference type="Proteomes" id="UP000317355"/>
    </source>
</evidence>
<dbReference type="EMBL" id="VMRY01000026">
    <property type="protein sequence ID" value="TVT56114.1"/>
    <property type="molecule type" value="Genomic_DNA"/>
</dbReference>
<name>A0A558D513_9GAMM</name>